<evidence type="ECO:0000313" key="2">
    <source>
        <dbReference type="EMBL" id="KNX38064.1"/>
    </source>
</evidence>
<protein>
    <recommendedName>
        <fullName evidence="4">ParB/Sulfiredoxin domain-containing protein</fullName>
    </recommendedName>
</protein>
<dbReference type="Proteomes" id="UP000037397">
    <property type="component" value="Unassembled WGS sequence"/>
</dbReference>
<name>A0A0L6CK07_9MICO</name>
<accession>A0A0L6CK07</accession>
<dbReference type="OrthoDB" id="950695at2"/>
<sequence length="283" mass="30714">MSTLTLNPITGNLDTGTDGPRSGLMTITPAQARDILAERNTRNRTISPIHVAKLARDMAGGNFLNNGDSIRFATDGTLLDGQHRLAACVKSGATIRVFVVWNLPAEAQATMDDGRKRAMSDVLQLSGQSTHAKTTASILRRTIMLERGSLTNTSLSPTKQEMQAYLDQHPEVVDAAVVADHTRGAKGIRCAASTLGLAYYLFAAKSRPMADEFFGALRTGAGLEEGSPILVLRNRLSVDGSTRLATESPEVLAWFIKAWNAWRQGKSMKILRHKAGDSWPEVR</sequence>
<dbReference type="EMBL" id="LAIR01000002">
    <property type="protein sequence ID" value="KNX38064.1"/>
    <property type="molecule type" value="Genomic_DNA"/>
</dbReference>
<dbReference type="RefSeq" id="WP_050670476.1">
    <property type="nucleotide sequence ID" value="NZ_LAIR01000002.1"/>
</dbReference>
<dbReference type="AlphaFoldDB" id="A0A0L6CK07"/>
<comment type="caution">
    <text evidence="2">The sequence shown here is derived from an EMBL/GenBank/DDBJ whole genome shotgun (WGS) entry which is preliminary data.</text>
</comment>
<proteinExistence type="predicted"/>
<gene>
    <name evidence="2" type="ORF">VV01_14400</name>
</gene>
<keyword evidence="3" id="KW-1185">Reference proteome</keyword>
<organism evidence="2 3">
    <name type="scientific">Luteipulveratus halotolerans</name>
    <dbReference type="NCBI Taxonomy" id="1631356"/>
    <lineage>
        <taxon>Bacteria</taxon>
        <taxon>Bacillati</taxon>
        <taxon>Actinomycetota</taxon>
        <taxon>Actinomycetes</taxon>
        <taxon>Micrococcales</taxon>
        <taxon>Dermacoccaceae</taxon>
        <taxon>Luteipulveratus</taxon>
    </lineage>
</organism>
<evidence type="ECO:0008006" key="4">
    <source>
        <dbReference type="Google" id="ProtNLM"/>
    </source>
</evidence>
<evidence type="ECO:0000313" key="3">
    <source>
        <dbReference type="Proteomes" id="UP000037397"/>
    </source>
</evidence>
<feature type="region of interest" description="Disordered" evidence="1">
    <location>
        <begin position="1"/>
        <end position="22"/>
    </location>
</feature>
<reference evidence="3" key="1">
    <citation type="submission" date="2015-03" db="EMBL/GenBank/DDBJ databases">
        <title>Luteipulveratus halotolerans sp. nov., a novel actinobacterium (Dermacoccaceae) from Sarawak, Malaysia.</title>
        <authorList>
            <person name="Juboi H."/>
            <person name="Basik A."/>
            <person name="Shamsul S.S."/>
            <person name="Arnold P."/>
            <person name="Schmitt E.K."/>
            <person name="Sanglier J.-J."/>
            <person name="Yeo T."/>
        </authorList>
    </citation>
    <scope>NUCLEOTIDE SEQUENCE [LARGE SCALE GENOMIC DNA]</scope>
    <source>
        <strain evidence="3">C296001</strain>
    </source>
</reference>
<dbReference type="STRING" id="1631356.VV01_14400"/>
<evidence type="ECO:0000256" key="1">
    <source>
        <dbReference type="SAM" id="MobiDB-lite"/>
    </source>
</evidence>
<feature type="compositionally biased region" description="Polar residues" evidence="1">
    <location>
        <begin position="1"/>
        <end position="15"/>
    </location>
</feature>